<reference evidence="4" key="2">
    <citation type="journal article" date="2021" name="Genome Biol. Evol.">
        <title>Developing a high-quality reference genome for a parasitic bivalve with doubly uniparental inheritance (Bivalvia: Unionida).</title>
        <authorList>
            <person name="Smith C.H."/>
        </authorList>
    </citation>
    <scope>NUCLEOTIDE SEQUENCE</scope>
    <source>
        <strain evidence="4">CHS0354</strain>
        <tissue evidence="4">Mantle</tissue>
    </source>
</reference>
<sequence>MGNSWIKTAAAGKKYKIFEKSYEPLAVGLGDNVENDLFYDAVELDSPLSLCSKQTSSSCIEDLTPKLVLLVEELVNCLDRQDYETACNKARYLQHLQQGYWRGGTGSSPAVEGPETHENPETEKELESQNQDQGQVNQSQESVSPSHNAPVSSEDSNTTQDVDISENEITRQLEELEITSFENDSKGIKKQVRWKTTLEDQINGEHLGALKPHLKPLDLPKADTIDSKLSESSSETEGGREPTVWEVNISDVSRSAKLVRKIPKLSNVENSNVNKEKYVPPRVLVGAAQIAQRKVLDLKRWYCLSRPQYKTSCGVSSLVSCWNYLFSTLGHGSLNPITQEEALSILGFHPPFSEIRFGPFTGNITLMRWFRQLNDHFHVHGRCFFLYKPHGKNKTNGVTATETLVSIRKGLQDPCTTYIYHCQNHYFCPIGFEDVPIRPMNAYSGALPEDEVDTWILIGDPSRKHPSVHCKRWEDIRTDLNCENPNYLDIRRLERGVQQRKIKIKGGNLHCIMAFQKSYLLGTKKTQIPVMKSSCRPLSPSRSLESSHTNQFDTGKGRLLGNVKVDCTVSPVMRTLSPTRNVEHHAGSDNDHLHGTGDHVSRLSATLNRQETPNLCEVYENDSEGMCDDEVETTSSDLSNE</sequence>
<organism evidence="4 5">
    <name type="scientific">Potamilus streckersoni</name>
    <dbReference type="NCBI Taxonomy" id="2493646"/>
    <lineage>
        <taxon>Eukaryota</taxon>
        <taxon>Metazoa</taxon>
        <taxon>Spiralia</taxon>
        <taxon>Lophotrochozoa</taxon>
        <taxon>Mollusca</taxon>
        <taxon>Bivalvia</taxon>
        <taxon>Autobranchia</taxon>
        <taxon>Heteroconchia</taxon>
        <taxon>Palaeoheterodonta</taxon>
        <taxon>Unionida</taxon>
        <taxon>Unionoidea</taxon>
        <taxon>Unionidae</taxon>
        <taxon>Ambleminae</taxon>
        <taxon>Lampsilini</taxon>
        <taxon>Potamilus</taxon>
    </lineage>
</organism>
<feature type="region of interest" description="Disordered" evidence="3">
    <location>
        <begin position="103"/>
        <end position="165"/>
    </location>
</feature>
<dbReference type="EMBL" id="JAEAOA010002053">
    <property type="protein sequence ID" value="KAK3589987.1"/>
    <property type="molecule type" value="Genomic_DNA"/>
</dbReference>
<feature type="compositionally biased region" description="Low complexity" evidence="3">
    <location>
        <begin position="128"/>
        <end position="142"/>
    </location>
</feature>
<keyword evidence="5" id="KW-1185">Reference proteome</keyword>
<feature type="compositionally biased region" description="Low complexity" evidence="3">
    <location>
        <begin position="533"/>
        <end position="547"/>
    </location>
</feature>
<dbReference type="AlphaFoldDB" id="A0AAE0SDD1"/>
<feature type="compositionally biased region" description="Polar residues" evidence="3">
    <location>
        <begin position="143"/>
        <end position="162"/>
    </location>
</feature>
<evidence type="ECO:0008006" key="6">
    <source>
        <dbReference type="Google" id="ProtNLM"/>
    </source>
</evidence>
<evidence type="ECO:0000313" key="4">
    <source>
        <dbReference type="EMBL" id="KAK3589987.1"/>
    </source>
</evidence>
<proteinExistence type="predicted"/>
<feature type="region of interest" description="Disordered" evidence="3">
    <location>
        <begin position="620"/>
        <end position="641"/>
    </location>
</feature>
<evidence type="ECO:0000256" key="1">
    <source>
        <dbReference type="ARBA" id="ARBA00004123"/>
    </source>
</evidence>
<feature type="compositionally biased region" description="Basic and acidic residues" evidence="3">
    <location>
        <begin position="581"/>
        <end position="599"/>
    </location>
</feature>
<reference evidence="4" key="3">
    <citation type="submission" date="2023-05" db="EMBL/GenBank/DDBJ databases">
        <authorList>
            <person name="Smith C.H."/>
        </authorList>
    </citation>
    <scope>NUCLEOTIDE SEQUENCE</scope>
    <source>
        <strain evidence="4">CHS0354</strain>
        <tissue evidence="4">Mantle</tissue>
    </source>
</reference>
<accession>A0AAE0SDD1</accession>
<feature type="region of interest" description="Disordered" evidence="3">
    <location>
        <begin position="533"/>
        <end position="555"/>
    </location>
</feature>
<feature type="compositionally biased region" description="Basic and acidic residues" evidence="3">
    <location>
        <begin position="114"/>
        <end position="127"/>
    </location>
</feature>
<reference evidence="4" key="1">
    <citation type="journal article" date="2021" name="Genome Biol. Evol.">
        <title>A High-Quality Reference Genome for a Parasitic Bivalve with Doubly Uniparental Inheritance (Bivalvia: Unionida).</title>
        <authorList>
            <person name="Smith C.H."/>
        </authorList>
    </citation>
    <scope>NUCLEOTIDE SEQUENCE</scope>
    <source>
        <strain evidence="4">CHS0354</strain>
    </source>
</reference>
<protein>
    <recommendedName>
        <fullName evidence="6">Basic immunoglobulin-like variable motif-containing protein</fullName>
    </recommendedName>
</protein>
<gene>
    <name evidence="4" type="ORF">CHS0354_035014</name>
</gene>
<feature type="region of interest" description="Disordered" evidence="3">
    <location>
        <begin position="579"/>
        <end position="599"/>
    </location>
</feature>
<evidence type="ECO:0000256" key="2">
    <source>
        <dbReference type="ARBA" id="ARBA00023242"/>
    </source>
</evidence>
<name>A0AAE0SDD1_9BIVA</name>
<evidence type="ECO:0000256" key="3">
    <source>
        <dbReference type="SAM" id="MobiDB-lite"/>
    </source>
</evidence>
<dbReference type="PANTHER" id="PTHR16171">
    <property type="entry name" value="DNA REPAIR PROTEIN COMPLEMENTING XP-G CELLS-RELATED"/>
    <property type="match status" value="1"/>
</dbReference>
<comment type="caution">
    <text evidence="4">The sequence shown here is derived from an EMBL/GenBank/DDBJ whole genome shotgun (WGS) entry which is preliminary data.</text>
</comment>
<dbReference type="Proteomes" id="UP001195483">
    <property type="component" value="Unassembled WGS sequence"/>
</dbReference>
<keyword evidence="2" id="KW-0539">Nucleus</keyword>
<evidence type="ECO:0000313" key="5">
    <source>
        <dbReference type="Proteomes" id="UP001195483"/>
    </source>
</evidence>
<comment type="subcellular location">
    <subcellularLocation>
        <location evidence="1">Nucleus</location>
    </subcellularLocation>
</comment>
<feature type="compositionally biased region" description="Acidic residues" evidence="3">
    <location>
        <begin position="620"/>
        <end position="632"/>
    </location>
</feature>
<dbReference type="GO" id="GO:0005634">
    <property type="term" value="C:nucleus"/>
    <property type="evidence" value="ECO:0007669"/>
    <property type="project" value="UniProtKB-SubCell"/>
</dbReference>